<dbReference type="EMBL" id="ABJB010052906">
    <property type="status" value="NOT_ANNOTATED_CDS"/>
    <property type="molecule type" value="Genomic_DNA"/>
</dbReference>
<dbReference type="EMBL" id="DS774067">
    <property type="protein sequence ID" value="EEC09258.1"/>
    <property type="molecule type" value="Genomic_DNA"/>
</dbReference>
<dbReference type="PaxDb" id="6945-B7PRN6"/>
<name>B7PRN6_IXOSC</name>
<evidence type="ECO:0000313" key="2">
    <source>
        <dbReference type="EnsemblMetazoa" id="ISCW007066-PA"/>
    </source>
</evidence>
<gene>
    <name evidence="2" type="primary">8030360</name>
    <name evidence="1" type="ORF">IscW_ISCW007066</name>
</gene>
<dbReference type="VEuPathDB" id="VectorBase:ISCP_029206"/>
<protein>
    <submittedName>
        <fullName evidence="1 2">Uncharacterized protein</fullName>
    </submittedName>
</protein>
<reference evidence="1 3" key="1">
    <citation type="submission" date="2008-03" db="EMBL/GenBank/DDBJ databases">
        <title>Annotation of Ixodes scapularis.</title>
        <authorList>
            <consortium name="Ixodes scapularis Genome Project Consortium"/>
            <person name="Caler E."/>
            <person name="Hannick L.I."/>
            <person name="Bidwell S."/>
            <person name="Joardar V."/>
            <person name="Thiagarajan M."/>
            <person name="Amedeo P."/>
            <person name="Galinsky K.J."/>
            <person name="Schobel S."/>
            <person name="Inman J."/>
            <person name="Hostetler J."/>
            <person name="Miller J."/>
            <person name="Hammond M."/>
            <person name="Megy K."/>
            <person name="Lawson D."/>
            <person name="Kodira C."/>
            <person name="Sutton G."/>
            <person name="Meyer J."/>
            <person name="Hill C.A."/>
            <person name="Birren B."/>
            <person name="Nene V."/>
            <person name="Collins F."/>
            <person name="Alarcon-Chaidez F."/>
            <person name="Wikel S."/>
            <person name="Strausberg R."/>
        </authorList>
    </citation>
    <scope>NUCLEOTIDE SEQUENCE [LARGE SCALE GENOMIC DNA]</scope>
    <source>
        <strain evidence="3">Wikel</strain>
        <strain evidence="1">Wikel colony</strain>
    </source>
</reference>
<proteinExistence type="predicted"/>
<evidence type="ECO:0000313" key="1">
    <source>
        <dbReference type="EMBL" id="EEC09258.1"/>
    </source>
</evidence>
<dbReference type="VEuPathDB" id="VectorBase:ISCW007066"/>
<dbReference type="EMBL" id="ABJB011096128">
    <property type="status" value="NOT_ANNOTATED_CDS"/>
    <property type="molecule type" value="Genomic_DNA"/>
</dbReference>
<dbReference type="EMBL" id="ABJB010070870">
    <property type="status" value="NOT_ANNOTATED_CDS"/>
    <property type="molecule type" value="Genomic_DNA"/>
</dbReference>
<dbReference type="HOGENOM" id="CLU_1827436_0_0_1"/>
<dbReference type="EnsemblMetazoa" id="ISCW007066-RA">
    <property type="protein sequence ID" value="ISCW007066-PA"/>
    <property type="gene ID" value="ISCW007066"/>
</dbReference>
<accession>B7PRN6</accession>
<keyword evidence="3" id="KW-1185">Reference proteome</keyword>
<evidence type="ECO:0000313" key="3">
    <source>
        <dbReference type="Proteomes" id="UP000001555"/>
    </source>
</evidence>
<reference evidence="2" key="2">
    <citation type="submission" date="2020-05" db="UniProtKB">
        <authorList>
            <consortium name="EnsemblMetazoa"/>
        </authorList>
    </citation>
    <scope>IDENTIFICATION</scope>
    <source>
        <strain evidence="2">wikel</strain>
    </source>
</reference>
<organism>
    <name type="scientific">Ixodes scapularis</name>
    <name type="common">Black-legged tick</name>
    <name type="synonym">Deer tick</name>
    <dbReference type="NCBI Taxonomy" id="6945"/>
    <lineage>
        <taxon>Eukaryota</taxon>
        <taxon>Metazoa</taxon>
        <taxon>Ecdysozoa</taxon>
        <taxon>Arthropoda</taxon>
        <taxon>Chelicerata</taxon>
        <taxon>Arachnida</taxon>
        <taxon>Acari</taxon>
        <taxon>Parasitiformes</taxon>
        <taxon>Ixodida</taxon>
        <taxon>Ixodoidea</taxon>
        <taxon>Ixodidae</taxon>
        <taxon>Ixodinae</taxon>
        <taxon>Ixodes</taxon>
    </lineage>
</organism>
<dbReference type="EMBL" id="ABJB010022116">
    <property type="status" value="NOT_ANNOTATED_CDS"/>
    <property type="molecule type" value="Genomic_DNA"/>
</dbReference>
<dbReference type="OrthoDB" id="10405113at2759"/>
<dbReference type="InParanoid" id="B7PRN6"/>
<dbReference type="AlphaFoldDB" id="B7PRN6"/>
<sequence length="141" mass="15730">MPAVPAAPRQINLPAPQDCRGRWKHGLPPLCSSLNPLLFGEPLDEERRKTLVSKLRDDLIHFLDTNHLVLSGSSATIRWSYNSLGKALASAYPNMVLDKPGAKPFSRSSGIHGPFIRRLACTRKMRRLRALKAKKDPQQTP</sequence>
<dbReference type="Proteomes" id="UP000001555">
    <property type="component" value="Unassembled WGS sequence"/>
</dbReference>
<dbReference type="VEuPathDB" id="VectorBase:ISCI007066"/>